<dbReference type="RefSeq" id="WP_113692639.1">
    <property type="nucleotide sequence ID" value="NZ_CP015163.1"/>
</dbReference>
<proteinExistence type="predicted"/>
<dbReference type="GO" id="GO:0000976">
    <property type="term" value="F:transcription cis-regulatory region binding"/>
    <property type="evidence" value="ECO:0007669"/>
    <property type="project" value="TreeGrafter"/>
</dbReference>
<dbReference type="SUPFAM" id="SSF48498">
    <property type="entry name" value="Tetracyclin repressor-like, C-terminal domain"/>
    <property type="match status" value="1"/>
</dbReference>
<dbReference type="InterPro" id="IPR009057">
    <property type="entry name" value="Homeodomain-like_sf"/>
</dbReference>
<protein>
    <submittedName>
        <fullName evidence="4">TetR family transcriptional regulator</fullName>
    </submittedName>
</protein>
<dbReference type="Gene3D" id="1.10.357.10">
    <property type="entry name" value="Tetracycline Repressor, domain 2"/>
    <property type="match status" value="1"/>
</dbReference>
<dbReference type="AlphaFoldDB" id="A0A344L5S4"/>
<gene>
    <name evidence="4" type="ORF">A4R43_13260</name>
</gene>
<dbReference type="PROSITE" id="PS50977">
    <property type="entry name" value="HTH_TETR_2"/>
    <property type="match status" value="1"/>
</dbReference>
<feature type="domain" description="HTH tetR-type" evidence="3">
    <location>
        <begin position="22"/>
        <end position="81"/>
    </location>
</feature>
<evidence type="ECO:0000313" key="4">
    <source>
        <dbReference type="EMBL" id="AXB43398.1"/>
    </source>
</evidence>
<sequence length="234" mass="25761">MPASASSGRTDGRAARWAGQRERRRREFVEAALRAIREHGPDLSTERIAEEAGVARTRLYKHFTDATDIHRAIAARAVELINTELAPLWDLHGSPAQMISTAVDAHIRWLSENWHLYRYLSRLSLSGPDAVNDVKSTIGEHLTVLFEHYLAAFGLDTRVAAPAAFSVVGLVDASTAQWLKDTRGLEHAEFAGLLARWVWRIVDDTLRAGGVELDPGAPLAMPDLAFPSARPEPG</sequence>
<dbReference type="InterPro" id="IPR001647">
    <property type="entry name" value="HTH_TetR"/>
</dbReference>
<evidence type="ECO:0000313" key="5">
    <source>
        <dbReference type="Proteomes" id="UP000250434"/>
    </source>
</evidence>
<dbReference type="SUPFAM" id="SSF46689">
    <property type="entry name" value="Homeodomain-like"/>
    <property type="match status" value="1"/>
</dbReference>
<evidence type="ECO:0000259" key="3">
    <source>
        <dbReference type="PROSITE" id="PS50977"/>
    </source>
</evidence>
<keyword evidence="1 2" id="KW-0238">DNA-binding</keyword>
<feature type="DNA-binding region" description="H-T-H motif" evidence="2">
    <location>
        <begin position="44"/>
        <end position="63"/>
    </location>
</feature>
<keyword evidence="5" id="KW-1185">Reference proteome</keyword>
<organism evidence="4 5">
    <name type="scientific">Amycolatopsis albispora</name>
    <dbReference type="NCBI Taxonomy" id="1804986"/>
    <lineage>
        <taxon>Bacteria</taxon>
        <taxon>Bacillati</taxon>
        <taxon>Actinomycetota</taxon>
        <taxon>Actinomycetes</taxon>
        <taxon>Pseudonocardiales</taxon>
        <taxon>Pseudonocardiaceae</taxon>
        <taxon>Amycolatopsis</taxon>
    </lineage>
</organism>
<dbReference type="KEGG" id="aab:A4R43_13260"/>
<evidence type="ECO:0000256" key="2">
    <source>
        <dbReference type="PROSITE-ProRule" id="PRU00335"/>
    </source>
</evidence>
<dbReference type="EMBL" id="CP015163">
    <property type="protein sequence ID" value="AXB43398.1"/>
    <property type="molecule type" value="Genomic_DNA"/>
</dbReference>
<dbReference type="InterPro" id="IPR036271">
    <property type="entry name" value="Tet_transcr_reg_TetR-rel_C_sf"/>
</dbReference>
<name>A0A344L5S4_9PSEU</name>
<dbReference type="PANTHER" id="PTHR30055:SF160">
    <property type="entry name" value="TRANSCRIPTIONAL REGULATORY PROTEIN (PROBABLY ASNC-FAMILY)-RELATED"/>
    <property type="match status" value="1"/>
</dbReference>
<evidence type="ECO:0000256" key="1">
    <source>
        <dbReference type="ARBA" id="ARBA00023125"/>
    </source>
</evidence>
<dbReference type="Pfam" id="PF00440">
    <property type="entry name" value="TetR_N"/>
    <property type="match status" value="1"/>
</dbReference>
<reference evidence="4 5" key="1">
    <citation type="submission" date="2016-04" db="EMBL/GenBank/DDBJ databases">
        <title>Complete genome sequence and analysis of deep-sea sediment isolate, Amycolatopsis sp. WP1.</title>
        <authorList>
            <person name="Wang H."/>
            <person name="Chen S."/>
            <person name="Wu Q."/>
        </authorList>
    </citation>
    <scope>NUCLEOTIDE SEQUENCE [LARGE SCALE GENOMIC DNA]</scope>
    <source>
        <strain evidence="4 5">WP1</strain>
    </source>
</reference>
<dbReference type="Proteomes" id="UP000250434">
    <property type="component" value="Chromosome"/>
</dbReference>
<dbReference type="PANTHER" id="PTHR30055">
    <property type="entry name" value="HTH-TYPE TRANSCRIPTIONAL REGULATOR RUTR"/>
    <property type="match status" value="1"/>
</dbReference>
<dbReference type="OrthoDB" id="4542604at2"/>
<dbReference type="InterPro" id="IPR050109">
    <property type="entry name" value="HTH-type_TetR-like_transc_reg"/>
</dbReference>
<accession>A0A344L5S4</accession>
<dbReference type="GO" id="GO:0003700">
    <property type="term" value="F:DNA-binding transcription factor activity"/>
    <property type="evidence" value="ECO:0007669"/>
    <property type="project" value="TreeGrafter"/>
</dbReference>